<dbReference type="Pfam" id="PF00230">
    <property type="entry name" value="MIP"/>
    <property type="match status" value="1"/>
</dbReference>
<feature type="transmembrane region" description="Helical" evidence="6">
    <location>
        <begin position="67"/>
        <end position="88"/>
    </location>
</feature>
<feature type="transmembrane region" description="Helical" evidence="6">
    <location>
        <begin position="108"/>
        <end position="128"/>
    </location>
</feature>
<protein>
    <recommendedName>
        <fullName evidence="9">Aquaporin</fullName>
    </recommendedName>
</protein>
<evidence type="ECO:0008006" key="9">
    <source>
        <dbReference type="Google" id="ProtNLM"/>
    </source>
</evidence>
<dbReference type="PRINTS" id="PR00783">
    <property type="entry name" value="MINTRINSICP"/>
</dbReference>
<name>A0A0T6BB87_9SCAR</name>
<evidence type="ECO:0000256" key="4">
    <source>
        <dbReference type="ARBA" id="ARBA00023136"/>
    </source>
</evidence>
<evidence type="ECO:0000256" key="1">
    <source>
        <dbReference type="ARBA" id="ARBA00004141"/>
    </source>
</evidence>
<evidence type="ECO:0000256" key="6">
    <source>
        <dbReference type="SAM" id="Phobius"/>
    </source>
</evidence>
<dbReference type="AlphaFoldDB" id="A0A0T6BB87"/>
<dbReference type="Gene3D" id="1.20.1080.10">
    <property type="entry name" value="Glycerol uptake facilitator protein"/>
    <property type="match status" value="1"/>
</dbReference>
<evidence type="ECO:0000256" key="2">
    <source>
        <dbReference type="ARBA" id="ARBA00022692"/>
    </source>
</evidence>
<dbReference type="EMBL" id="LJIG01002352">
    <property type="protein sequence ID" value="KRT84588.1"/>
    <property type="molecule type" value="Genomic_DNA"/>
</dbReference>
<dbReference type="GO" id="GO:0005886">
    <property type="term" value="C:plasma membrane"/>
    <property type="evidence" value="ECO:0007669"/>
    <property type="project" value="TreeGrafter"/>
</dbReference>
<organism evidence="7 8">
    <name type="scientific">Oryctes borbonicus</name>
    <dbReference type="NCBI Taxonomy" id="1629725"/>
    <lineage>
        <taxon>Eukaryota</taxon>
        <taxon>Metazoa</taxon>
        <taxon>Ecdysozoa</taxon>
        <taxon>Arthropoda</taxon>
        <taxon>Hexapoda</taxon>
        <taxon>Insecta</taxon>
        <taxon>Pterygota</taxon>
        <taxon>Neoptera</taxon>
        <taxon>Endopterygota</taxon>
        <taxon>Coleoptera</taxon>
        <taxon>Polyphaga</taxon>
        <taxon>Scarabaeiformia</taxon>
        <taxon>Scarabaeidae</taxon>
        <taxon>Dynastinae</taxon>
        <taxon>Oryctes</taxon>
    </lineage>
</organism>
<evidence type="ECO:0000256" key="5">
    <source>
        <dbReference type="RuleBase" id="RU000477"/>
    </source>
</evidence>
<dbReference type="GO" id="GO:0015267">
    <property type="term" value="F:channel activity"/>
    <property type="evidence" value="ECO:0007669"/>
    <property type="project" value="InterPro"/>
</dbReference>
<keyword evidence="8" id="KW-1185">Reference proteome</keyword>
<dbReference type="SUPFAM" id="SSF81338">
    <property type="entry name" value="Aquaporin-like"/>
    <property type="match status" value="1"/>
</dbReference>
<dbReference type="PANTHER" id="PTHR19139">
    <property type="entry name" value="AQUAPORIN TRANSPORTER"/>
    <property type="match status" value="1"/>
</dbReference>
<accession>A0A0T6BB87</accession>
<proteinExistence type="inferred from homology"/>
<dbReference type="InterPro" id="IPR000425">
    <property type="entry name" value="MIP"/>
</dbReference>
<evidence type="ECO:0000313" key="7">
    <source>
        <dbReference type="EMBL" id="KRT84588.1"/>
    </source>
</evidence>
<dbReference type="InterPro" id="IPR023271">
    <property type="entry name" value="Aquaporin-like"/>
</dbReference>
<evidence type="ECO:0000256" key="3">
    <source>
        <dbReference type="ARBA" id="ARBA00022989"/>
    </source>
</evidence>
<keyword evidence="4 6" id="KW-0472">Membrane</keyword>
<feature type="transmembrane region" description="Helical" evidence="6">
    <location>
        <begin position="37"/>
        <end position="55"/>
    </location>
</feature>
<gene>
    <name evidence="7" type="ORF">AMK59_2948</name>
</gene>
<dbReference type="OrthoDB" id="3222at2759"/>
<reference evidence="7 8" key="1">
    <citation type="submission" date="2015-09" db="EMBL/GenBank/DDBJ databases">
        <title>Draft genome of the scarab beetle Oryctes borbonicus.</title>
        <authorList>
            <person name="Meyer J.M."/>
            <person name="Markov G.V."/>
            <person name="Baskaran P."/>
            <person name="Herrmann M."/>
            <person name="Sommer R.J."/>
            <person name="Roedelsperger C."/>
        </authorList>
    </citation>
    <scope>NUCLEOTIDE SEQUENCE [LARGE SCALE GENOMIC DNA]</scope>
    <source>
        <strain evidence="7">OB123</strain>
        <tissue evidence="7">Whole animal</tissue>
    </source>
</reference>
<keyword evidence="2 5" id="KW-0812">Transmembrane</keyword>
<sequence length="149" mass="16288">MYRYVNKFQGIVPSEYMTSPGGVCSPGGWLQGGFESMLMEFVLSFILVLICGAIWDWKNLDKHDSVTIRLGLAVAVLAMAGGSFSGSNMNPARSFAPALLNGNWKNHWAYWVGPLLAGLLGGALYRFVFTKEQPKKTNGPESIPLNEKA</sequence>
<comment type="caution">
    <text evidence="7">The sequence shown here is derived from an EMBL/GenBank/DDBJ whole genome shotgun (WGS) entry which is preliminary data.</text>
</comment>
<comment type="subcellular location">
    <subcellularLocation>
        <location evidence="1">Membrane</location>
        <topology evidence="1">Multi-pass membrane protein</topology>
    </subcellularLocation>
</comment>
<keyword evidence="3 6" id="KW-1133">Transmembrane helix</keyword>
<dbReference type="Proteomes" id="UP000051574">
    <property type="component" value="Unassembled WGS sequence"/>
</dbReference>
<keyword evidence="5" id="KW-0813">Transport</keyword>
<evidence type="ECO:0000313" key="8">
    <source>
        <dbReference type="Proteomes" id="UP000051574"/>
    </source>
</evidence>
<comment type="similarity">
    <text evidence="5">Belongs to the MIP/aquaporin (TC 1.A.8) family.</text>
</comment>
<dbReference type="InterPro" id="IPR034294">
    <property type="entry name" value="Aquaporin_transptr"/>
</dbReference>
<dbReference type="PANTHER" id="PTHR19139:SF270">
    <property type="entry name" value="ENTOMOGLYCEROPORIN 1-RELATED"/>
    <property type="match status" value="1"/>
</dbReference>